<keyword evidence="9" id="KW-1185">Reference proteome</keyword>
<dbReference type="AlphaFoldDB" id="A0A9Q0NCC8"/>
<organism evidence="8 9">
    <name type="scientific">Pseudolycoriella hygida</name>
    <dbReference type="NCBI Taxonomy" id="35572"/>
    <lineage>
        <taxon>Eukaryota</taxon>
        <taxon>Metazoa</taxon>
        <taxon>Ecdysozoa</taxon>
        <taxon>Arthropoda</taxon>
        <taxon>Hexapoda</taxon>
        <taxon>Insecta</taxon>
        <taxon>Pterygota</taxon>
        <taxon>Neoptera</taxon>
        <taxon>Endopterygota</taxon>
        <taxon>Diptera</taxon>
        <taxon>Nematocera</taxon>
        <taxon>Sciaroidea</taxon>
        <taxon>Sciaridae</taxon>
        <taxon>Pseudolycoriella</taxon>
    </lineage>
</organism>
<evidence type="ECO:0000256" key="3">
    <source>
        <dbReference type="ARBA" id="ARBA00022692"/>
    </source>
</evidence>
<dbReference type="Proteomes" id="UP001151699">
    <property type="component" value="Chromosome A"/>
</dbReference>
<protein>
    <submittedName>
        <fullName evidence="8">RUS family member 1</fullName>
    </submittedName>
</protein>
<keyword evidence="5 6" id="KW-0472">Membrane</keyword>
<feature type="non-terminal residue" evidence="8">
    <location>
        <position position="417"/>
    </location>
</feature>
<evidence type="ECO:0000256" key="5">
    <source>
        <dbReference type="ARBA" id="ARBA00023136"/>
    </source>
</evidence>
<evidence type="ECO:0000256" key="4">
    <source>
        <dbReference type="ARBA" id="ARBA00022989"/>
    </source>
</evidence>
<evidence type="ECO:0000256" key="2">
    <source>
        <dbReference type="ARBA" id="ARBA00007558"/>
    </source>
</evidence>
<evidence type="ECO:0000313" key="9">
    <source>
        <dbReference type="Proteomes" id="UP001151699"/>
    </source>
</evidence>
<dbReference type="Pfam" id="PF04884">
    <property type="entry name" value="UVB_sens_prot"/>
    <property type="match status" value="1"/>
</dbReference>
<keyword evidence="4 6" id="KW-1133">Transmembrane helix</keyword>
<sequence length="417" mass="47377">MKVHFREQYGTRGDEVLYVVPVDQEGIVRVPLSADKSVQKENFTLYRIFKQIFLPAGYPDSVSHDYIHYQIWDTIQAFCSTITGTLTTHAILKGVGVGNDYVSPLSATVTWVLKDGAGHFGKILFAWAKGSELDIDSKKWRLRADFLNDVAMGIEIFTLPRFPEMSTYILCATSTMKAIVGVAGGATRSALTQHHAVRGNLADVASKDSAQETCVNLIASLVGLLILSQIKGQLVLYALYFIITCFHLFANMKAVRSICLRSFNESRFLIAMEEFFQTGRVPSVVAVNQRERVTVGQTVSLSLRVKIGLSAKNLTDHFRTSQDIENVLASFDPHEKFIFAESRRYLGIYLHFEARPTDVLKAYFYAVSYLQDRNQFRDRYWEVHSKWNDFVGMAQKEGWLVASHLMYVDEYRLDWKI</sequence>
<evidence type="ECO:0000256" key="1">
    <source>
        <dbReference type="ARBA" id="ARBA00004370"/>
    </source>
</evidence>
<evidence type="ECO:0000256" key="6">
    <source>
        <dbReference type="SAM" id="Phobius"/>
    </source>
</evidence>
<dbReference type="OrthoDB" id="364779at2759"/>
<gene>
    <name evidence="8" type="primary">Rusf1</name>
    <name evidence="8" type="ORF">Bhyg_02281</name>
</gene>
<reference evidence="8" key="1">
    <citation type="submission" date="2022-07" db="EMBL/GenBank/DDBJ databases">
        <authorList>
            <person name="Trinca V."/>
            <person name="Uliana J.V.C."/>
            <person name="Torres T.T."/>
            <person name="Ward R.J."/>
            <person name="Monesi N."/>
        </authorList>
    </citation>
    <scope>NUCLEOTIDE SEQUENCE</scope>
    <source>
        <strain evidence="8">HSMRA1968</strain>
        <tissue evidence="8">Whole embryos</tissue>
    </source>
</reference>
<comment type="subcellular location">
    <subcellularLocation>
        <location evidence="1">Membrane</location>
    </subcellularLocation>
</comment>
<feature type="transmembrane region" description="Helical" evidence="6">
    <location>
        <begin position="234"/>
        <end position="252"/>
    </location>
</feature>
<accession>A0A9Q0NCC8</accession>
<dbReference type="InterPro" id="IPR006968">
    <property type="entry name" value="RUS_fam"/>
</dbReference>
<evidence type="ECO:0000259" key="7">
    <source>
        <dbReference type="Pfam" id="PF04884"/>
    </source>
</evidence>
<name>A0A9Q0NCC8_9DIPT</name>
<comment type="caution">
    <text evidence="8">The sequence shown here is derived from an EMBL/GenBank/DDBJ whole genome shotgun (WGS) entry which is preliminary data.</text>
</comment>
<evidence type="ECO:0000313" key="8">
    <source>
        <dbReference type="EMBL" id="KAJ6647061.1"/>
    </source>
</evidence>
<proteinExistence type="inferred from homology"/>
<comment type="similarity">
    <text evidence="2">Belongs to the RUS1 family.</text>
</comment>
<dbReference type="InterPro" id="IPR054549">
    <property type="entry name" value="UVB_sens_RUS_dom"/>
</dbReference>
<dbReference type="PANTHER" id="PTHR12770">
    <property type="entry name" value="RUS1 FAMILY PROTEIN C16ORF58"/>
    <property type="match status" value="1"/>
</dbReference>
<dbReference type="EMBL" id="WJQU01000001">
    <property type="protein sequence ID" value="KAJ6647061.1"/>
    <property type="molecule type" value="Genomic_DNA"/>
</dbReference>
<feature type="domain" description="Protein root UVB sensitive/RUS" evidence="7">
    <location>
        <begin position="41"/>
        <end position="278"/>
    </location>
</feature>
<dbReference type="GO" id="GO:0016020">
    <property type="term" value="C:membrane"/>
    <property type="evidence" value="ECO:0007669"/>
    <property type="project" value="UniProtKB-SubCell"/>
</dbReference>
<keyword evidence="3 6" id="KW-0812">Transmembrane</keyword>
<dbReference type="PANTHER" id="PTHR12770:SF31">
    <property type="entry name" value="RUS FAMILY MEMBER 1"/>
    <property type="match status" value="1"/>
</dbReference>